<keyword evidence="3" id="KW-0378">Hydrolase</keyword>
<dbReference type="PANTHER" id="PTHR34107">
    <property type="entry name" value="SLL0198 PROTEIN-RELATED"/>
    <property type="match status" value="1"/>
</dbReference>
<evidence type="ECO:0000313" key="2">
    <source>
        <dbReference type="EMBL" id="MDB8017925.1"/>
    </source>
</evidence>
<evidence type="ECO:0000313" key="7">
    <source>
        <dbReference type="Proteomes" id="UP000283501"/>
    </source>
</evidence>
<dbReference type="InterPro" id="IPR008538">
    <property type="entry name" value="Uma2"/>
</dbReference>
<dbReference type="Proteomes" id="UP000286220">
    <property type="component" value="Unassembled WGS sequence"/>
</dbReference>
<dbReference type="Pfam" id="PF05685">
    <property type="entry name" value="Uma2"/>
    <property type="match status" value="1"/>
</dbReference>
<dbReference type="EMBL" id="JAQLYE010000011">
    <property type="protein sequence ID" value="MDB8017925.1"/>
    <property type="molecule type" value="Genomic_DNA"/>
</dbReference>
<gene>
    <name evidence="5" type="ORF">DW028_12160</name>
    <name evidence="4" type="ORF">DW703_08670</name>
    <name evidence="3" type="ORF">DW912_05190</name>
    <name evidence="2" type="ORF">PNE45_07755</name>
</gene>
<name>A0A413U6K4_9FIRM</name>
<accession>A0A413U6K4</accession>
<evidence type="ECO:0000313" key="8">
    <source>
        <dbReference type="Proteomes" id="UP000286220"/>
    </source>
</evidence>
<dbReference type="SUPFAM" id="SSF52980">
    <property type="entry name" value="Restriction endonuclease-like"/>
    <property type="match status" value="1"/>
</dbReference>
<dbReference type="Proteomes" id="UP000283501">
    <property type="component" value="Unassembled WGS sequence"/>
</dbReference>
<feature type="domain" description="Putative restriction endonuclease" evidence="1">
    <location>
        <begin position="14"/>
        <end position="155"/>
    </location>
</feature>
<proteinExistence type="predicted"/>
<evidence type="ECO:0000313" key="3">
    <source>
        <dbReference type="EMBL" id="RHA93202.1"/>
    </source>
</evidence>
<dbReference type="InterPro" id="IPR012296">
    <property type="entry name" value="Nuclease_put_TT1808"/>
</dbReference>
<dbReference type="AlphaFoldDB" id="A0A413U6K4"/>
<reference evidence="2" key="2">
    <citation type="submission" date="2023-01" db="EMBL/GenBank/DDBJ databases">
        <title>Human gut microbiome strain richness.</title>
        <authorList>
            <person name="Chen-Liaw A."/>
        </authorList>
    </citation>
    <scope>NUCLEOTIDE SEQUENCE</scope>
    <source>
        <strain evidence="2">1001283st1_D2_1001283B150209_150212</strain>
    </source>
</reference>
<evidence type="ECO:0000313" key="6">
    <source>
        <dbReference type="Proteomes" id="UP000283297"/>
    </source>
</evidence>
<dbReference type="EMBL" id="QSFZ01000004">
    <property type="protein sequence ID" value="RHA93202.1"/>
    <property type="molecule type" value="Genomic_DNA"/>
</dbReference>
<evidence type="ECO:0000313" key="4">
    <source>
        <dbReference type="EMBL" id="RHF03920.1"/>
    </source>
</evidence>
<dbReference type="PANTHER" id="PTHR34107:SF4">
    <property type="entry name" value="SLL1222 PROTEIN"/>
    <property type="match status" value="1"/>
</dbReference>
<comment type="caution">
    <text evidence="3">The sequence shown here is derived from an EMBL/GenBank/DDBJ whole genome shotgun (WGS) entry which is preliminary data.</text>
</comment>
<sequence>MCELPLTEQVHTIEEIYALPEEKRAELIDGQIYETEPPSILHQRISIALANKIADYIDSKKGNCKVFPAPLAVFLNNDNTTYVEPDISVICDNNKIDDRGCNGAPDMAIEIVSKSSQHMDYLIKLFKYRTAGVREYWIVNPMKRTVLVYIFGENEDSTQYVFEDDIPVGIYSDLTINLSELLN</sequence>
<keyword evidence="3" id="KW-0540">Nuclease</keyword>
<dbReference type="Proteomes" id="UP000283297">
    <property type="component" value="Unassembled WGS sequence"/>
</dbReference>
<reference evidence="6 7" key="1">
    <citation type="submission" date="2018-08" db="EMBL/GenBank/DDBJ databases">
        <title>A genome reference for cultivated species of the human gut microbiota.</title>
        <authorList>
            <person name="Zou Y."/>
            <person name="Xue W."/>
            <person name="Luo G."/>
        </authorList>
    </citation>
    <scope>NUCLEOTIDE SEQUENCE [LARGE SCALE GENOMIC DNA]</scope>
    <source>
        <strain evidence="5 6">AF38-24</strain>
        <strain evidence="4 7">AM26-2LB</strain>
        <strain evidence="3 8">AM42-17AT</strain>
    </source>
</reference>
<protein>
    <submittedName>
        <fullName evidence="3">Uma2 family endonuclease</fullName>
    </submittedName>
</protein>
<dbReference type="InterPro" id="IPR011335">
    <property type="entry name" value="Restrct_endonuc-II-like"/>
</dbReference>
<evidence type="ECO:0000313" key="5">
    <source>
        <dbReference type="EMBL" id="RHL27130.1"/>
    </source>
</evidence>
<evidence type="ECO:0000259" key="1">
    <source>
        <dbReference type="Pfam" id="PF05685"/>
    </source>
</evidence>
<dbReference type="EMBL" id="QSKY01000011">
    <property type="protein sequence ID" value="RHF03920.1"/>
    <property type="molecule type" value="Genomic_DNA"/>
</dbReference>
<dbReference type="CDD" id="cd06260">
    <property type="entry name" value="DUF820-like"/>
    <property type="match status" value="1"/>
</dbReference>
<dbReference type="Proteomes" id="UP001212823">
    <property type="component" value="Unassembled WGS sequence"/>
</dbReference>
<keyword evidence="3" id="KW-0255">Endonuclease</keyword>
<dbReference type="EMBL" id="QRON01000009">
    <property type="protein sequence ID" value="RHL27130.1"/>
    <property type="molecule type" value="Genomic_DNA"/>
</dbReference>
<organism evidence="3 8">
    <name type="scientific">Agathobacter rectalis</name>
    <dbReference type="NCBI Taxonomy" id="39491"/>
    <lineage>
        <taxon>Bacteria</taxon>
        <taxon>Bacillati</taxon>
        <taxon>Bacillota</taxon>
        <taxon>Clostridia</taxon>
        <taxon>Lachnospirales</taxon>
        <taxon>Lachnospiraceae</taxon>
        <taxon>Agathobacter</taxon>
    </lineage>
</organism>
<dbReference type="GO" id="GO:0004519">
    <property type="term" value="F:endonuclease activity"/>
    <property type="evidence" value="ECO:0007669"/>
    <property type="project" value="UniProtKB-KW"/>
</dbReference>
<dbReference type="Gene3D" id="3.90.1570.10">
    <property type="entry name" value="tt1808, chain A"/>
    <property type="match status" value="1"/>
</dbReference>